<dbReference type="SUPFAM" id="SSF57845">
    <property type="entry name" value="B-box zinc-binding domain"/>
    <property type="match status" value="1"/>
</dbReference>
<evidence type="ECO:0000256" key="3">
    <source>
        <dbReference type="ARBA" id="ARBA00022833"/>
    </source>
</evidence>
<dbReference type="InterPro" id="IPR001841">
    <property type="entry name" value="Znf_RING"/>
</dbReference>
<dbReference type="Proteomes" id="UP000823561">
    <property type="component" value="Chromosome 10"/>
</dbReference>
<dbReference type="EMBL" id="JADWDJ010000010">
    <property type="protein sequence ID" value="KAG5274830.1"/>
    <property type="molecule type" value="Genomic_DNA"/>
</dbReference>
<accession>A0AAV6GIU0</accession>
<name>A0AAV6GIU0_9TELE</name>
<dbReference type="InterPro" id="IPR051051">
    <property type="entry name" value="E3_ubiq-ligase_TRIM/RNF"/>
</dbReference>
<dbReference type="PROSITE" id="PS00518">
    <property type="entry name" value="ZF_RING_1"/>
    <property type="match status" value="1"/>
</dbReference>
<dbReference type="InterPro" id="IPR000315">
    <property type="entry name" value="Znf_B-box"/>
</dbReference>
<feature type="domain" description="B box-type" evidence="7">
    <location>
        <begin position="148"/>
        <end position="188"/>
    </location>
</feature>
<keyword evidence="1" id="KW-0479">Metal-binding</keyword>
<evidence type="ECO:0008006" key="10">
    <source>
        <dbReference type="Google" id="ProtNLM"/>
    </source>
</evidence>
<gene>
    <name evidence="8" type="ORF">AALO_G00140610</name>
</gene>
<dbReference type="Pfam" id="PF15227">
    <property type="entry name" value="zf-C3HC4_4"/>
    <property type="match status" value="1"/>
</dbReference>
<dbReference type="CDD" id="cd19769">
    <property type="entry name" value="Bbox2_TRIM16-like"/>
    <property type="match status" value="1"/>
</dbReference>
<feature type="domain" description="RING-type" evidence="6">
    <location>
        <begin position="14"/>
        <end position="57"/>
    </location>
</feature>
<dbReference type="PANTHER" id="PTHR25465:SF5">
    <property type="entry name" value="E3 UBIQUITIN_ISG15 LIGASE TRIM25-RELATED"/>
    <property type="match status" value="1"/>
</dbReference>
<evidence type="ECO:0000259" key="7">
    <source>
        <dbReference type="PROSITE" id="PS50119"/>
    </source>
</evidence>
<dbReference type="AlphaFoldDB" id="A0AAV6GIU0"/>
<dbReference type="InterPro" id="IPR013083">
    <property type="entry name" value="Znf_RING/FYVE/PHD"/>
</dbReference>
<proteinExistence type="predicted"/>
<protein>
    <recommendedName>
        <fullName evidence="10">E3 ubiquitin/ISG15 ligase TRIM25-like</fullName>
    </recommendedName>
</protein>
<evidence type="ECO:0000313" key="8">
    <source>
        <dbReference type="EMBL" id="KAG5274830.1"/>
    </source>
</evidence>
<keyword evidence="3" id="KW-0862">Zinc</keyword>
<dbReference type="Gene3D" id="3.30.160.60">
    <property type="entry name" value="Classic Zinc Finger"/>
    <property type="match status" value="1"/>
</dbReference>
<evidence type="ECO:0000256" key="2">
    <source>
        <dbReference type="ARBA" id="ARBA00022771"/>
    </source>
</evidence>
<dbReference type="PROSITE" id="PS50119">
    <property type="entry name" value="ZF_BBOX"/>
    <property type="match status" value="1"/>
</dbReference>
<evidence type="ECO:0000313" key="9">
    <source>
        <dbReference type="Proteomes" id="UP000823561"/>
    </source>
</evidence>
<evidence type="ECO:0000256" key="1">
    <source>
        <dbReference type="ARBA" id="ARBA00022723"/>
    </source>
</evidence>
<keyword evidence="5" id="KW-0175">Coiled coil</keyword>
<dbReference type="SMART" id="SM00184">
    <property type="entry name" value="RING"/>
    <property type="match status" value="1"/>
</dbReference>
<dbReference type="SUPFAM" id="SSF57850">
    <property type="entry name" value="RING/U-box"/>
    <property type="match status" value="1"/>
</dbReference>
<feature type="coiled-coil region" evidence="5">
    <location>
        <begin position="261"/>
        <end position="298"/>
    </location>
</feature>
<dbReference type="InterPro" id="IPR058030">
    <property type="entry name" value="TRIM8/14/16/25/29/45/65_CC"/>
</dbReference>
<dbReference type="PANTHER" id="PTHR25465">
    <property type="entry name" value="B-BOX DOMAIN CONTAINING"/>
    <property type="match status" value="1"/>
</dbReference>
<organism evidence="8 9">
    <name type="scientific">Alosa alosa</name>
    <name type="common">allis shad</name>
    <dbReference type="NCBI Taxonomy" id="278164"/>
    <lineage>
        <taxon>Eukaryota</taxon>
        <taxon>Metazoa</taxon>
        <taxon>Chordata</taxon>
        <taxon>Craniata</taxon>
        <taxon>Vertebrata</taxon>
        <taxon>Euteleostomi</taxon>
        <taxon>Actinopterygii</taxon>
        <taxon>Neopterygii</taxon>
        <taxon>Teleostei</taxon>
        <taxon>Clupei</taxon>
        <taxon>Clupeiformes</taxon>
        <taxon>Clupeoidei</taxon>
        <taxon>Clupeidae</taxon>
        <taxon>Alosa</taxon>
    </lineage>
</organism>
<dbReference type="Gene3D" id="3.30.40.10">
    <property type="entry name" value="Zinc/RING finger domain, C3HC4 (zinc finger)"/>
    <property type="match status" value="1"/>
</dbReference>
<dbReference type="InterPro" id="IPR017907">
    <property type="entry name" value="Znf_RING_CS"/>
</dbReference>
<feature type="coiled-coil region" evidence="5">
    <location>
        <begin position="203"/>
        <end position="230"/>
    </location>
</feature>
<sequence>MAEAGLSDQDPCQCPVCLDRLKEPVTIACGHSYCKSCINGCWNQEDQKGVYSCPQCRETFSPRPVLKKNTVLAVLVDKLKIAETQEASSGPCLAGPGDVECDFCTERKLKAVKSCLVCLASFCETHVQPHYKSAAFKKHKLVKASAHLQEKICSQHDRLLEVFCRTDQKCICMLCSMDKHRSHDTVSAAAERNEKQMPLQEARKKSQQQIQKTEKELQELKKAVVSHKNCAKEAVKRTEMIFRELLQSIERCRSEVIQLIRDQEKAAVSQADKVIKDLEQEIAEIRREQAELDQLSHEEDHVQFLQTDGDADGRLITPARRRKKLFQQ</sequence>
<dbReference type="SMART" id="SM00336">
    <property type="entry name" value="BBOX"/>
    <property type="match status" value="1"/>
</dbReference>
<comment type="caution">
    <text evidence="8">The sequence shown here is derived from an EMBL/GenBank/DDBJ whole genome shotgun (WGS) entry which is preliminary data.</text>
</comment>
<evidence type="ECO:0000259" key="6">
    <source>
        <dbReference type="PROSITE" id="PS50089"/>
    </source>
</evidence>
<dbReference type="Gene3D" id="4.10.830.40">
    <property type="match status" value="1"/>
</dbReference>
<keyword evidence="9" id="KW-1185">Reference proteome</keyword>
<dbReference type="Pfam" id="PF00643">
    <property type="entry name" value="zf-B_box"/>
    <property type="match status" value="1"/>
</dbReference>
<dbReference type="GO" id="GO:0008270">
    <property type="term" value="F:zinc ion binding"/>
    <property type="evidence" value="ECO:0007669"/>
    <property type="project" value="UniProtKB-KW"/>
</dbReference>
<evidence type="ECO:0000256" key="5">
    <source>
        <dbReference type="SAM" id="Coils"/>
    </source>
</evidence>
<reference evidence="8" key="1">
    <citation type="submission" date="2020-10" db="EMBL/GenBank/DDBJ databases">
        <title>Chromosome-scale genome assembly of the Allis shad, Alosa alosa.</title>
        <authorList>
            <person name="Margot Z."/>
            <person name="Christophe K."/>
            <person name="Cabau C."/>
            <person name="Louis A."/>
            <person name="Berthelot C."/>
            <person name="Parey E."/>
            <person name="Roest Crollius H."/>
            <person name="Montfort J."/>
            <person name="Robinson-Rechavi M."/>
            <person name="Bucao C."/>
            <person name="Bouchez O."/>
            <person name="Gislard M."/>
            <person name="Lluch J."/>
            <person name="Milhes M."/>
            <person name="Lampietro C."/>
            <person name="Lopez Roques C."/>
            <person name="Donnadieu C."/>
            <person name="Braasch I."/>
            <person name="Desvignes T."/>
            <person name="Postlethwait J."/>
            <person name="Bobe J."/>
            <person name="Guiguen Y."/>
        </authorList>
    </citation>
    <scope>NUCLEOTIDE SEQUENCE</scope>
    <source>
        <strain evidence="8">M-15738</strain>
        <tissue evidence="8">Blood</tissue>
    </source>
</reference>
<keyword evidence="2 4" id="KW-0863">Zinc-finger</keyword>
<evidence type="ECO:0000256" key="4">
    <source>
        <dbReference type="PROSITE-ProRule" id="PRU00024"/>
    </source>
</evidence>
<dbReference type="PROSITE" id="PS50089">
    <property type="entry name" value="ZF_RING_2"/>
    <property type="match status" value="1"/>
</dbReference>
<dbReference type="Pfam" id="PF25600">
    <property type="entry name" value="TRIM_CC"/>
    <property type="match status" value="1"/>
</dbReference>